<evidence type="ECO:0000256" key="1">
    <source>
        <dbReference type="SAM" id="Phobius"/>
    </source>
</evidence>
<evidence type="ECO:0000313" key="3">
    <source>
        <dbReference type="Proteomes" id="UP001597145"/>
    </source>
</evidence>
<keyword evidence="1" id="KW-0812">Transmembrane</keyword>
<feature type="transmembrane region" description="Helical" evidence="1">
    <location>
        <begin position="27"/>
        <end position="52"/>
    </location>
</feature>
<gene>
    <name evidence="2" type="ORF">ACFSCY_37135</name>
</gene>
<sequence length="367" mass="41245">MAVVLGVAAAVLLVISAVLGPDQASPWLRAVYVLAQWTGPLLLIALGCLVLWQRVRPWATRRLVELAGPALIRAMPPRSVLEALLPWVYGDAVGHQEVVTGVLGGAGRDPAGRDTAISRGTAAYFRLWAVDERMYGMEQTWMHDFSGIRDNHKLVLFATSEPRIANLVASERTYPLFELWLLDDDDLEDFVPNLRATLEVGISYTDELGDLHRIPPRPLLGEEVALRQYDRYIRLPEDVDRQNLRIVEFDLYDLADPDHVVGSVESLAVRTINNNRNHGYLNWTPPHPCYVRNVTFDVRELALDGQKLVYTMLGSTIHKLRVPIRMQWVEVSDQIEISVDAWMLPGHAVTLLWRPVDGLGPDHASHP</sequence>
<dbReference type="RefSeq" id="WP_343973171.1">
    <property type="nucleotide sequence ID" value="NZ_BAAAJG010000003.1"/>
</dbReference>
<keyword evidence="1" id="KW-0472">Membrane</keyword>
<evidence type="ECO:0000313" key="2">
    <source>
        <dbReference type="EMBL" id="MFD1535052.1"/>
    </source>
</evidence>
<keyword evidence="3" id="KW-1185">Reference proteome</keyword>
<dbReference type="EMBL" id="JBHUCP010000048">
    <property type="protein sequence ID" value="MFD1535052.1"/>
    <property type="molecule type" value="Genomic_DNA"/>
</dbReference>
<dbReference type="Proteomes" id="UP001597145">
    <property type="component" value="Unassembled WGS sequence"/>
</dbReference>
<protein>
    <submittedName>
        <fullName evidence="2">Uncharacterized protein</fullName>
    </submittedName>
</protein>
<organism evidence="2 3">
    <name type="scientific">Pseudonocardia aurantiaca</name>
    <dbReference type="NCBI Taxonomy" id="75290"/>
    <lineage>
        <taxon>Bacteria</taxon>
        <taxon>Bacillati</taxon>
        <taxon>Actinomycetota</taxon>
        <taxon>Actinomycetes</taxon>
        <taxon>Pseudonocardiales</taxon>
        <taxon>Pseudonocardiaceae</taxon>
        <taxon>Pseudonocardia</taxon>
    </lineage>
</organism>
<comment type="caution">
    <text evidence="2">The sequence shown here is derived from an EMBL/GenBank/DDBJ whole genome shotgun (WGS) entry which is preliminary data.</text>
</comment>
<keyword evidence="1" id="KW-1133">Transmembrane helix</keyword>
<proteinExistence type="predicted"/>
<accession>A0ABW4FWX5</accession>
<name>A0ABW4FWX5_9PSEU</name>
<reference evidence="3" key="1">
    <citation type="journal article" date="2019" name="Int. J. Syst. Evol. Microbiol.">
        <title>The Global Catalogue of Microorganisms (GCM) 10K type strain sequencing project: providing services to taxonomists for standard genome sequencing and annotation.</title>
        <authorList>
            <consortium name="The Broad Institute Genomics Platform"/>
            <consortium name="The Broad Institute Genome Sequencing Center for Infectious Disease"/>
            <person name="Wu L."/>
            <person name="Ma J."/>
        </authorList>
    </citation>
    <scope>NUCLEOTIDE SEQUENCE [LARGE SCALE GENOMIC DNA]</scope>
    <source>
        <strain evidence="3">JCM 12165</strain>
    </source>
</reference>